<feature type="domain" description="SH3" evidence="5">
    <location>
        <begin position="1336"/>
        <end position="1401"/>
    </location>
</feature>
<protein>
    <recommendedName>
        <fullName evidence="5">SH3 domain-containing protein</fullName>
    </recommendedName>
</protein>
<dbReference type="PANTHER" id="PTHR31778:SF2">
    <property type="entry name" value="BUD SITE SELECTION PROTEIN RAX2"/>
    <property type="match status" value="1"/>
</dbReference>
<dbReference type="InterPro" id="IPR048265">
    <property type="entry name" value="Rax2-like_third"/>
</dbReference>
<sequence>MSHSWKNCYFSPRSSSLLVILAFYTLPSLAQSSQTVLDFSSLSQLSIAGQFNGISTYSPNSNVSRLNPNVDSLIRKTKNTLELVGYTSVGGSINAMCNMPSKQGGGDVDLQAQIFVAGNFTHIGGVEVNNIALYDPSTRLFSPLVKGLDGPIYDLYCDASRNIVYVGGAFTGPVPVNISDKYGLLQTFGGSIAMWSNGNWTGFGFKGLNGPVYTIGASNTSSSIFFGGNFNSTADGAQNMAPNIQEVNLINATISGGNSASTTGFSNPKNVICSGDSDTVNNIWLMRDNMPGYWWAQFSTPITPSLLRIKNTNYEGRGTKTFRLFSFPGNLIIPLSYYDPNTRKTVTCSDECPLNHDPSLPFQDFRIIQGDKPTTLSGINIDILSWYGAGGGFGKIQLYQSEIVVHAINEYNNPACASSSQPIKSSVSLTGSWERQTEPDSSKSILSYTVKNSKDNKASITYTPFIPESGYYEIWASIPGCYDDDCEDRISVDFSLTLTKSAKQSVTNTIPQNNNFDNVVPIYMGYVTASSANFQPKVVATISKKSKIKTGNVFVADAIQFVKLNSLYNLNGVVEYFPDSASIIEGIPIRALQKPLPVNSVVKSIIPTNTSVFIGGDFRGVDKLEFANIVKYNRNALVPFTGGYPRGPVNSMTLINNELIIGGDFDGLIGNSKLPARNIASYNIINDKWSPVGYGVNDQVKKLVPAGSEAVQIIGDFNVVYGNNTPFNPDRFSTGFTSWNLTSKSWANPVYVAGHAHSSIVFTSQNSSAETSRTNTFYLAGAFSSAAAIQAPGFITLDSRGDFEQLGTGPESGAVSTTVNCGTYYLTNDKENGQNMSYSIVGGNFQSTGIRNVAIFDQGVWKGIGTGVSGEVYSLHVAESQLFIGGLSNNTSTPPFKGFSIWDFKNNSFTDVPSLGSSSSRDAKDDGLTKVNVIRQRHGTSNVIVSGWFKRAGSLECNNICLWDTKDKQWVSLSSGVEGEVTDMIVTNSDIIAVGNFVLSSGQGYLANYDFDKSAWKRIEPKGDEDTLPGAALSIIHDSGNNIYYVAGQNDKEECYMRKWDGTRFTPLPVSPLPSSKISRMSIVPTKSVSNANNQVVVKIAGESEPSAGSALMVVGSLVFEKFGNVSAALFNGEEWIPVLVSSQRDGSPGIIKSAFTRSIITFTTKDHLPLPLVILVSVASSLGLVFFIMLIGLGLIYLKKKRRAAKYPHPNALYAKKPYMRESAAITSVASADSRAISDYSDQYRSQAPGTSTSAMEKSMNESSIARTGALATAGLGAGISAAQGGRPHSGVSEKHASASPTLDASIMSSPERYTMLSEGKIADGMDTGAVITPDRYQVYYAKFPFNAREHGELGFQAGDKIYVIDNTDDIWWMGIIDHGDGGQLSQGVFPASYVVDRPSSTSTTWNTMA</sequence>
<evidence type="ECO:0000313" key="6">
    <source>
        <dbReference type="EMBL" id="KAK9766136.1"/>
    </source>
</evidence>
<evidence type="ECO:0000259" key="5">
    <source>
        <dbReference type="PROSITE" id="PS50002"/>
    </source>
</evidence>
<dbReference type="Proteomes" id="UP001479436">
    <property type="component" value="Unassembled WGS sequence"/>
</dbReference>
<name>A0ABR2WXE5_9FUNG</name>
<dbReference type="InterPro" id="IPR024982">
    <property type="entry name" value="Rax2-like_C"/>
</dbReference>
<dbReference type="PANTHER" id="PTHR31778">
    <property type="entry name" value="BUD SITE SELECTION PROTEIN RAX2"/>
    <property type="match status" value="1"/>
</dbReference>
<evidence type="ECO:0000313" key="7">
    <source>
        <dbReference type="Proteomes" id="UP001479436"/>
    </source>
</evidence>
<evidence type="ECO:0000256" key="2">
    <source>
        <dbReference type="PROSITE-ProRule" id="PRU00192"/>
    </source>
</evidence>
<dbReference type="SMART" id="SM00326">
    <property type="entry name" value="SH3"/>
    <property type="match status" value="1"/>
</dbReference>
<evidence type="ECO:0000256" key="3">
    <source>
        <dbReference type="SAM" id="Phobius"/>
    </source>
</evidence>
<organism evidence="6 7">
    <name type="scientific">Basidiobolus ranarum</name>
    <dbReference type="NCBI Taxonomy" id="34480"/>
    <lineage>
        <taxon>Eukaryota</taxon>
        <taxon>Fungi</taxon>
        <taxon>Fungi incertae sedis</taxon>
        <taxon>Zoopagomycota</taxon>
        <taxon>Entomophthoromycotina</taxon>
        <taxon>Basidiobolomycetes</taxon>
        <taxon>Basidiobolales</taxon>
        <taxon>Basidiobolaceae</taxon>
        <taxon>Basidiobolus</taxon>
    </lineage>
</organism>
<dbReference type="SUPFAM" id="SSF50965">
    <property type="entry name" value="Galactose oxidase, central domain"/>
    <property type="match status" value="1"/>
</dbReference>
<dbReference type="Pfam" id="PF12768">
    <property type="entry name" value="Rax2"/>
    <property type="match status" value="1"/>
</dbReference>
<keyword evidence="3" id="KW-1133">Transmembrane helix</keyword>
<keyword evidence="3" id="KW-0472">Membrane</keyword>
<dbReference type="EMBL" id="JASJQH010000186">
    <property type="protein sequence ID" value="KAK9766136.1"/>
    <property type="molecule type" value="Genomic_DNA"/>
</dbReference>
<dbReference type="Pfam" id="PF20842">
    <property type="entry name" value="Rax2_2"/>
    <property type="match status" value="1"/>
</dbReference>
<feature type="signal peptide" evidence="4">
    <location>
        <begin position="1"/>
        <end position="32"/>
    </location>
</feature>
<dbReference type="Pfam" id="PF20843">
    <property type="entry name" value="Rax2_3"/>
    <property type="match status" value="1"/>
</dbReference>
<keyword evidence="3" id="KW-0812">Transmembrane</keyword>
<gene>
    <name evidence="6" type="ORF">K7432_005011</name>
</gene>
<dbReference type="InterPro" id="IPR048266">
    <property type="entry name" value="Rax2-like_second"/>
</dbReference>
<dbReference type="PROSITE" id="PS50002">
    <property type="entry name" value="SH3"/>
    <property type="match status" value="1"/>
</dbReference>
<dbReference type="SUPFAM" id="SSF50044">
    <property type="entry name" value="SH3-domain"/>
    <property type="match status" value="1"/>
</dbReference>
<keyword evidence="4" id="KW-0732">Signal</keyword>
<evidence type="ECO:0000256" key="4">
    <source>
        <dbReference type="SAM" id="SignalP"/>
    </source>
</evidence>
<dbReference type="InterPro" id="IPR001452">
    <property type="entry name" value="SH3_domain"/>
</dbReference>
<dbReference type="CDD" id="cd00174">
    <property type="entry name" value="SH3"/>
    <property type="match status" value="1"/>
</dbReference>
<dbReference type="InterPro" id="IPR011043">
    <property type="entry name" value="Gal_Oxase/kelch_b-propeller"/>
</dbReference>
<dbReference type="InterPro" id="IPR036028">
    <property type="entry name" value="SH3-like_dom_sf"/>
</dbReference>
<keyword evidence="7" id="KW-1185">Reference proteome</keyword>
<feature type="chain" id="PRO_5045517361" description="SH3 domain-containing protein" evidence="4">
    <location>
        <begin position="33"/>
        <end position="1411"/>
    </location>
</feature>
<dbReference type="Gene3D" id="2.30.30.40">
    <property type="entry name" value="SH3 Domains"/>
    <property type="match status" value="1"/>
</dbReference>
<evidence type="ECO:0000256" key="1">
    <source>
        <dbReference type="ARBA" id="ARBA00022443"/>
    </source>
</evidence>
<keyword evidence="1 2" id="KW-0728">SH3 domain</keyword>
<reference evidence="6 7" key="1">
    <citation type="submission" date="2023-04" db="EMBL/GenBank/DDBJ databases">
        <title>Genome of Basidiobolus ranarum AG-B5.</title>
        <authorList>
            <person name="Stajich J.E."/>
            <person name="Carter-House D."/>
            <person name="Gryganskyi A."/>
        </authorList>
    </citation>
    <scope>NUCLEOTIDE SEQUENCE [LARGE SCALE GENOMIC DNA]</scope>
    <source>
        <strain evidence="6 7">AG-B5</strain>
    </source>
</reference>
<comment type="caution">
    <text evidence="6">The sequence shown here is derived from an EMBL/GenBank/DDBJ whole genome shotgun (WGS) entry which is preliminary data.</text>
</comment>
<dbReference type="Pfam" id="PF14604">
    <property type="entry name" value="SH3_9"/>
    <property type="match status" value="1"/>
</dbReference>
<accession>A0ABR2WXE5</accession>
<proteinExistence type="predicted"/>
<feature type="transmembrane region" description="Helical" evidence="3">
    <location>
        <begin position="1173"/>
        <end position="1199"/>
    </location>
</feature>